<evidence type="ECO:0000313" key="2">
    <source>
        <dbReference type="Proteomes" id="UP000559182"/>
    </source>
</evidence>
<dbReference type="AlphaFoldDB" id="A0A839NHX6"/>
<dbReference type="PANTHER" id="PTHR40036:SF1">
    <property type="entry name" value="MACROCIN O-METHYLTRANSFERASE"/>
    <property type="match status" value="1"/>
</dbReference>
<accession>A0A839NHX6</accession>
<sequence>MADGSTDELLRQVLKQLRTTRDVPSTALGLRRAAVKDSVDHIHGDERFTYAQVHQHNPDALRAAAREAPAFPGLIAEFGVHKGASLTLLADHFESAVVHGFDSFEGLPEAWTGSREGAGAFDVGGKPPELPVSNVEFHVGWFDETVPAFAAVTTEPFRFVHLDADLYSSTKTVFDAVGDRFVPGTIVVFDEYFGYHGWRQHEHRAFGEFLAARPDLDFDAVAIGHMNLAVRLRHATR</sequence>
<dbReference type="EMBL" id="JACHVQ010000005">
    <property type="protein sequence ID" value="MBB2894271.1"/>
    <property type="molecule type" value="Genomic_DNA"/>
</dbReference>
<dbReference type="InterPro" id="IPR008884">
    <property type="entry name" value="TylF_MeTrfase"/>
</dbReference>
<dbReference type="RefSeq" id="WP_183322742.1">
    <property type="nucleotide sequence ID" value="NZ_JACHVQ010000005.1"/>
</dbReference>
<evidence type="ECO:0000313" key="1">
    <source>
        <dbReference type="EMBL" id="MBB2894271.1"/>
    </source>
</evidence>
<proteinExistence type="predicted"/>
<dbReference type="Proteomes" id="UP000559182">
    <property type="component" value="Unassembled WGS sequence"/>
</dbReference>
<dbReference type="Gene3D" id="3.40.50.150">
    <property type="entry name" value="Vaccinia Virus protein VP39"/>
    <property type="match status" value="1"/>
</dbReference>
<comment type="caution">
    <text evidence="1">The sequence shown here is derived from an EMBL/GenBank/DDBJ whole genome shotgun (WGS) entry which is preliminary data.</text>
</comment>
<evidence type="ECO:0008006" key="3">
    <source>
        <dbReference type="Google" id="ProtNLM"/>
    </source>
</evidence>
<dbReference type="SUPFAM" id="SSF53335">
    <property type="entry name" value="S-adenosyl-L-methionine-dependent methyltransferases"/>
    <property type="match status" value="1"/>
</dbReference>
<dbReference type="InterPro" id="IPR029063">
    <property type="entry name" value="SAM-dependent_MTases_sf"/>
</dbReference>
<protein>
    <recommendedName>
        <fullName evidence="3">Class I SAM-dependent methyltransferase</fullName>
    </recommendedName>
</protein>
<dbReference type="PANTHER" id="PTHR40036">
    <property type="entry name" value="MACROCIN O-METHYLTRANSFERASE"/>
    <property type="match status" value="1"/>
</dbReference>
<reference evidence="1 2" key="1">
    <citation type="submission" date="2020-08" db="EMBL/GenBank/DDBJ databases">
        <title>Sequencing the genomes of 1000 actinobacteria strains.</title>
        <authorList>
            <person name="Klenk H.-P."/>
        </authorList>
    </citation>
    <scope>NUCLEOTIDE SEQUENCE [LARGE SCALE GENOMIC DNA]</scope>
    <source>
        <strain evidence="1 2">DSM 105369</strain>
    </source>
</reference>
<dbReference type="Pfam" id="PF13578">
    <property type="entry name" value="Methyltransf_24"/>
    <property type="match status" value="1"/>
</dbReference>
<name>A0A839NHX6_9MICO</name>
<organism evidence="1 2">
    <name type="scientific">Flexivirga oryzae</name>
    <dbReference type="NCBI Taxonomy" id="1794944"/>
    <lineage>
        <taxon>Bacteria</taxon>
        <taxon>Bacillati</taxon>
        <taxon>Actinomycetota</taxon>
        <taxon>Actinomycetes</taxon>
        <taxon>Micrococcales</taxon>
        <taxon>Dermacoccaceae</taxon>
        <taxon>Flexivirga</taxon>
    </lineage>
</organism>
<gene>
    <name evidence="1" type="ORF">FHU39_004313</name>
</gene>
<keyword evidence="2" id="KW-1185">Reference proteome</keyword>